<dbReference type="EMBL" id="RWGY01000007">
    <property type="protein sequence ID" value="TVU37790.1"/>
    <property type="molecule type" value="Genomic_DNA"/>
</dbReference>
<protein>
    <recommendedName>
        <fullName evidence="2">VQ domain-containing protein</fullName>
    </recommendedName>
</protein>
<evidence type="ECO:0000313" key="4">
    <source>
        <dbReference type="Proteomes" id="UP000324897"/>
    </source>
</evidence>
<reference evidence="3 4" key="1">
    <citation type="journal article" date="2019" name="Sci. Rep.">
        <title>A high-quality genome of Eragrostis curvula grass provides insights into Poaceae evolution and supports new strategies to enhance forage quality.</title>
        <authorList>
            <person name="Carballo J."/>
            <person name="Santos B.A.C.M."/>
            <person name="Zappacosta D."/>
            <person name="Garbus I."/>
            <person name="Selva J.P."/>
            <person name="Gallo C.A."/>
            <person name="Diaz A."/>
            <person name="Albertini E."/>
            <person name="Caccamo M."/>
            <person name="Echenique V."/>
        </authorList>
    </citation>
    <scope>NUCLEOTIDE SEQUENCE [LARGE SCALE GENOMIC DNA]</scope>
    <source>
        <strain evidence="4">cv. Victoria</strain>
        <tissue evidence="3">Leaf</tissue>
    </source>
</reference>
<dbReference type="PANTHER" id="PTHR33179">
    <property type="entry name" value="VQ MOTIF-CONTAINING PROTEIN"/>
    <property type="match status" value="1"/>
</dbReference>
<keyword evidence="4" id="KW-1185">Reference proteome</keyword>
<feature type="compositionally biased region" description="Basic residues" evidence="1">
    <location>
        <begin position="56"/>
        <end position="65"/>
    </location>
</feature>
<dbReference type="InterPro" id="IPR008889">
    <property type="entry name" value="VQ"/>
</dbReference>
<feature type="region of interest" description="Disordered" evidence="1">
    <location>
        <begin position="1"/>
        <end position="71"/>
    </location>
</feature>
<accession>A0A5J9VRP7</accession>
<feature type="compositionally biased region" description="Low complexity" evidence="1">
    <location>
        <begin position="29"/>
        <end position="44"/>
    </location>
</feature>
<name>A0A5J9VRP7_9POAL</name>
<dbReference type="InterPro" id="IPR039609">
    <property type="entry name" value="VQ_15/22"/>
</dbReference>
<organism evidence="3 4">
    <name type="scientific">Eragrostis curvula</name>
    <name type="common">weeping love grass</name>
    <dbReference type="NCBI Taxonomy" id="38414"/>
    <lineage>
        <taxon>Eukaryota</taxon>
        <taxon>Viridiplantae</taxon>
        <taxon>Streptophyta</taxon>
        <taxon>Embryophyta</taxon>
        <taxon>Tracheophyta</taxon>
        <taxon>Spermatophyta</taxon>
        <taxon>Magnoliopsida</taxon>
        <taxon>Liliopsida</taxon>
        <taxon>Poales</taxon>
        <taxon>Poaceae</taxon>
        <taxon>PACMAD clade</taxon>
        <taxon>Chloridoideae</taxon>
        <taxon>Eragrostideae</taxon>
        <taxon>Eragrostidinae</taxon>
        <taxon>Eragrostis</taxon>
    </lineage>
</organism>
<dbReference type="PANTHER" id="PTHR33179:SF35">
    <property type="entry name" value="VQ MOTIF-CONTAINING PROTEIN"/>
    <property type="match status" value="1"/>
</dbReference>
<feature type="domain" description="VQ" evidence="2">
    <location>
        <begin position="66"/>
        <end position="93"/>
    </location>
</feature>
<dbReference type="Proteomes" id="UP000324897">
    <property type="component" value="Chromosome 4"/>
</dbReference>
<dbReference type="AlphaFoldDB" id="A0A5J9VRP7"/>
<evidence type="ECO:0000313" key="3">
    <source>
        <dbReference type="EMBL" id="TVU37790.1"/>
    </source>
</evidence>
<comment type="caution">
    <text evidence="3">The sequence shown here is derived from an EMBL/GenBank/DDBJ whole genome shotgun (WGS) entry which is preliminary data.</text>
</comment>
<dbReference type="Pfam" id="PF05678">
    <property type="entry name" value="VQ"/>
    <property type="match status" value="1"/>
</dbReference>
<dbReference type="Gramene" id="TVU37790">
    <property type="protein sequence ID" value="TVU37790"/>
    <property type="gene ID" value="EJB05_11125"/>
</dbReference>
<proteinExistence type="predicted"/>
<evidence type="ECO:0000256" key="1">
    <source>
        <dbReference type="SAM" id="MobiDB-lite"/>
    </source>
</evidence>
<sequence length="157" mass="16599">MASTAGDTLPASAFLDDDHDAHPLFLDHPAAASSFFPAAAAQEPNQPPPPAAEARKPRKRARASRRPPTTVLTADASNFRAMVQEFTGFPAPPPAFAPHLIGPGAGGALFGAGLASPRRPSTSCCVRRRSSYLLLLLRTPVHWRTRCSLAATPTLLL</sequence>
<evidence type="ECO:0000259" key="2">
    <source>
        <dbReference type="Pfam" id="PF05678"/>
    </source>
</evidence>
<gene>
    <name evidence="3" type="ORF">EJB05_11125</name>
</gene>
<feature type="non-terminal residue" evidence="3">
    <location>
        <position position="1"/>
    </location>
</feature>